<evidence type="ECO:0000313" key="2">
    <source>
        <dbReference type="Proteomes" id="UP001197247"/>
    </source>
</evidence>
<keyword evidence="2" id="KW-1185">Reference proteome</keyword>
<name>A0ABS5TSI3_9ACTN</name>
<dbReference type="InterPro" id="IPR021373">
    <property type="entry name" value="DUF2993"/>
</dbReference>
<accession>A0ABS5TSI3</accession>
<dbReference type="EMBL" id="JAHBAY010000020">
    <property type="protein sequence ID" value="MBT0773759.1"/>
    <property type="molecule type" value="Genomic_DNA"/>
</dbReference>
<evidence type="ECO:0000313" key="1">
    <source>
        <dbReference type="EMBL" id="MBT0773759.1"/>
    </source>
</evidence>
<comment type="caution">
    <text evidence="1">The sequence shown here is derived from an EMBL/GenBank/DDBJ whole genome shotgun (WGS) entry which is preliminary data.</text>
</comment>
<organism evidence="1 2">
    <name type="scientific">Kineosporia corallincola</name>
    <dbReference type="NCBI Taxonomy" id="2835133"/>
    <lineage>
        <taxon>Bacteria</taxon>
        <taxon>Bacillati</taxon>
        <taxon>Actinomycetota</taxon>
        <taxon>Actinomycetes</taxon>
        <taxon>Kineosporiales</taxon>
        <taxon>Kineosporiaceae</taxon>
        <taxon>Kineosporia</taxon>
    </lineage>
</organism>
<proteinExistence type="predicted"/>
<dbReference type="RefSeq" id="WP_214160301.1">
    <property type="nucleotide sequence ID" value="NZ_JAHBAY010000020.1"/>
</dbReference>
<protein>
    <submittedName>
        <fullName evidence="1">DUF2993 domain-containing protein</fullName>
    </submittedName>
</protein>
<gene>
    <name evidence="1" type="ORF">KIH74_32740</name>
</gene>
<dbReference type="Pfam" id="PF11209">
    <property type="entry name" value="LmeA"/>
    <property type="match status" value="1"/>
</dbReference>
<reference evidence="1 2" key="1">
    <citation type="submission" date="2021-05" db="EMBL/GenBank/DDBJ databases">
        <title>Kineosporia and Streptomyces sp. nov. two new marine actinobacteria isolated from Coral.</title>
        <authorList>
            <person name="Buangrab K."/>
            <person name="Sutthacheep M."/>
            <person name="Yeemin T."/>
            <person name="Harunari E."/>
            <person name="Igarashi Y."/>
            <person name="Kanchanasin P."/>
            <person name="Tanasupawat S."/>
            <person name="Phongsopitanun W."/>
        </authorList>
    </citation>
    <scope>NUCLEOTIDE SEQUENCE [LARGE SCALE GENOMIC DNA]</scope>
    <source>
        <strain evidence="1 2">J2-2</strain>
    </source>
</reference>
<sequence>MHREVIQAPATRWFRRRWVTVTAGLLILVLVLAVIADVALTRYVKHGVVQALRCATGDGELTPDVSLGGPPVLVELATGELDQVTISGLSTTSVRSLDGRDARAGSSSSTIPPGQLTVTLRGLGLDDPPSVRSAQASVLMRWDGLAGIAGSATSELAGATLGAQDGLLAVTLKDELAGEPVKVLAALEAGGDTMTVTPESVVIGGRTVGLGLVSLFAGDLLKNDDGTSRLAPRTVDLDLPDGTSLRSVAVRPGGLAMDLSVDPSTIRDNASTGRNCRI</sequence>
<dbReference type="Proteomes" id="UP001197247">
    <property type="component" value="Unassembled WGS sequence"/>
</dbReference>